<dbReference type="SUPFAM" id="SSF160582">
    <property type="entry name" value="MbtH-like"/>
    <property type="match status" value="1"/>
</dbReference>
<dbReference type="SMART" id="SM00923">
    <property type="entry name" value="MbtH"/>
    <property type="match status" value="1"/>
</dbReference>
<dbReference type="Proteomes" id="UP000619355">
    <property type="component" value="Unassembled WGS sequence"/>
</dbReference>
<protein>
    <recommendedName>
        <fullName evidence="2">MbtH-like domain-containing protein</fullName>
    </recommendedName>
</protein>
<evidence type="ECO:0000256" key="1">
    <source>
        <dbReference type="SAM" id="MobiDB-lite"/>
    </source>
</evidence>
<comment type="caution">
    <text evidence="3">The sequence shown here is derived from an EMBL/GenBank/DDBJ whole genome shotgun (WGS) entry which is preliminary data.</text>
</comment>
<accession>A0A919EYZ3</accession>
<feature type="compositionally biased region" description="Pro residues" evidence="1">
    <location>
        <begin position="8"/>
        <end position="19"/>
    </location>
</feature>
<evidence type="ECO:0000313" key="4">
    <source>
        <dbReference type="Proteomes" id="UP000619355"/>
    </source>
</evidence>
<feature type="domain" description="MbtH-like" evidence="2">
    <location>
        <begin position="27"/>
        <end position="77"/>
    </location>
</feature>
<sequence>MTTGRPGPRSPPRDQPPTTHPNRTTKEPDMDENTRYQVLRNDEEQYSLWPADIEVPAGWQPVGKEGTEAECSAYVDEVWTDMRPKSLRERMENAGA</sequence>
<dbReference type="InterPro" id="IPR037407">
    <property type="entry name" value="MLP_fam"/>
</dbReference>
<keyword evidence="4" id="KW-1185">Reference proteome</keyword>
<feature type="region of interest" description="Disordered" evidence="1">
    <location>
        <begin position="1"/>
        <end position="32"/>
    </location>
</feature>
<name>A0A919EYZ3_9ACTN</name>
<organism evidence="3 4">
    <name type="scientific">Streptomyces capoamus</name>
    <dbReference type="NCBI Taxonomy" id="68183"/>
    <lineage>
        <taxon>Bacteria</taxon>
        <taxon>Bacillati</taxon>
        <taxon>Actinomycetota</taxon>
        <taxon>Actinomycetes</taxon>
        <taxon>Kitasatosporales</taxon>
        <taxon>Streptomycetaceae</taxon>
        <taxon>Streptomyces</taxon>
    </lineage>
</organism>
<dbReference type="PANTHER" id="PTHR38444:SF1">
    <property type="entry name" value="ENTEROBACTIN BIOSYNTHESIS PROTEIN YBDZ"/>
    <property type="match status" value="1"/>
</dbReference>
<dbReference type="GO" id="GO:0005829">
    <property type="term" value="C:cytosol"/>
    <property type="evidence" value="ECO:0007669"/>
    <property type="project" value="TreeGrafter"/>
</dbReference>
<dbReference type="Gene3D" id="3.90.820.10">
    <property type="entry name" value="Structural Genomics, Unknown Function 30-nov-00 1gh9 Mol_id"/>
    <property type="match status" value="1"/>
</dbReference>
<dbReference type="GO" id="GO:0019290">
    <property type="term" value="P:siderophore biosynthetic process"/>
    <property type="evidence" value="ECO:0007669"/>
    <property type="project" value="TreeGrafter"/>
</dbReference>
<dbReference type="AlphaFoldDB" id="A0A919EYZ3"/>
<dbReference type="PANTHER" id="PTHR38444">
    <property type="entry name" value="ENTEROBACTIN BIOSYNTHESIS PROTEIN YBDZ"/>
    <property type="match status" value="1"/>
</dbReference>
<proteinExistence type="predicted"/>
<evidence type="ECO:0000313" key="3">
    <source>
        <dbReference type="EMBL" id="GHG60389.1"/>
    </source>
</evidence>
<reference evidence="4" key="1">
    <citation type="journal article" date="2019" name="Int. J. Syst. Evol. Microbiol.">
        <title>The Global Catalogue of Microorganisms (GCM) 10K type strain sequencing project: providing services to taxonomists for standard genome sequencing and annotation.</title>
        <authorList>
            <consortium name="The Broad Institute Genomics Platform"/>
            <consortium name="The Broad Institute Genome Sequencing Center for Infectious Disease"/>
            <person name="Wu L."/>
            <person name="Ma J."/>
        </authorList>
    </citation>
    <scope>NUCLEOTIDE SEQUENCE [LARGE SCALE GENOMIC DNA]</scope>
    <source>
        <strain evidence="4">JCM 4253</strain>
    </source>
</reference>
<gene>
    <name evidence="3" type="ORF">GCM10018980_48810</name>
</gene>
<evidence type="ECO:0000259" key="2">
    <source>
        <dbReference type="SMART" id="SM00923"/>
    </source>
</evidence>
<dbReference type="InterPro" id="IPR005153">
    <property type="entry name" value="MbtH-like_dom"/>
</dbReference>
<dbReference type="Pfam" id="PF03621">
    <property type="entry name" value="MbtH"/>
    <property type="match status" value="1"/>
</dbReference>
<dbReference type="InterPro" id="IPR038020">
    <property type="entry name" value="MbtH-like_sf"/>
</dbReference>
<dbReference type="EMBL" id="BNBF01000016">
    <property type="protein sequence ID" value="GHG60389.1"/>
    <property type="molecule type" value="Genomic_DNA"/>
</dbReference>